<reference evidence="3 4" key="1">
    <citation type="submission" date="2019-07" db="EMBL/GenBank/DDBJ databases">
        <title>Whole genome shotgun sequence of Halomonas pacifica NBRC 102220.</title>
        <authorList>
            <person name="Hosoyama A."/>
            <person name="Uohara A."/>
            <person name="Ohji S."/>
            <person name="Ichikawa N."/>
        </authorList>
    </citation>
    <scope>NUCLEOTIDE SEQUENCE [LARGE SCALE GENOMIC DNA]</scope>
    <source>
        <strain evidence="3 4">NBRC 102220</strain>
    </source>
</reference>
<evidence type="ECO:0000313" key="3">
    <source>
        <dbReference type="EMBL" id="GEK46046.1"/>
    </source>
</evidence>
<evidence type="ECO:0000313" key="4">
    <source>
        <dbReference type="Proteomes" id="UP000321275"/>
    </source>
</evidence>
<keyword evidence="1" id="KW-0812">Transmembrane</keyword>
<dbReference type="SUPFAM" id="SSF141868">
    <property type="entry name" value="EAL domain-like"/>
    <property type="match status" value="1"/>
</dbReference>
<dbReference type="PANTHER" id="PTHR33121:SF78">
    <property type="entry name" value="CYCLIC DI-GMP PHOSPHODIESTERASE PDEH"/>
    <property type="match status" value="1"/>
</dbReference>
<dbReference type="InterPro" id="IPR050706">
    <property type="entry name" value="Cyclic-di-GMP_PDE-like"/>
</dbReference>
<gene>
    <name evidence="3" type="ORF">HPA02_03290</name>
</gene>
<keyword evidence="1" id="KW-0472">Membrane</keyword>
<dbReference type="EMBL" id="BJUK01000003">
    <property type="protein sequence ID" value="GEK46046.1"/>
    <property type="molecule type" value="Genomic_DNA"/>
</dbReference>
<name>A0A510X3R9_9GAMM</name>
<dbReference type="InterPro" id="IPR035919">
    <property type="entry name" value="EAL_sf"/>
</dbReference>
<evidence type="ECO:0000259" key="2">
    <source>
        <dbReference type="PROSITE" id="PS50883"/>
    </source>
</evidence>
<dbReference type="PANTHER" id="PTHR33121">
    <property type="entry name" value="CYCLIC DI-GMP PHOSPHODIESTERASE PDEF"/>
    <property type="match status" value="1"/>
</dbReference>
<organism evidence="3 4">
    <name type="scientific">Bisbaumannia pacifica</name>
    <dbReference type="NCBI Taxonomy" id="77098"/>
    <lineage>
        <taxon>Bacteria</taxon>
        <taxon>Pseudomonadati</taxon>
        <taxon>Pseudomonadota</taxon>
        <taxon>Gammaproteobacteria</taxon>
        <taxon>Oceanospirillales</taxon>
        <taxon>Halomonadaceae</taxon>
        <taxon>Bisbaumannia</taxon>
    </lineage>
</organism>
<protein>
    <recommendedName>
        <fullName evidence="2">EAL domain-containing protein</fullName>
    </recommendedName>
</protein>
<dbReference type="InterPro" id="IPR001633">
    <property type="entry name" value="EAL_dom"/>
</dbReference>
<feature type="domain" description="EAL" evidence="2">
    <location>
        <begin position="541"/>
        <end position="796"/>
    </location>
</feature>
<keyword evidence="4" id="KW-1185">Reference proteome</keyword>
<evidence type="ECO:0000256" key="1">
    <source>
        <dbReference type="SAM" id="Phobius"/>
    </source>
</evidence>
<dbReference type="Proteomes" id="UP000321275">
    <property type="component" value="Unassembled WGS sequence"/>
</dbReference>
<keyword evidence="1" id="KW-1133">Transmembrane helix</keyword>
<comment type="caution">
    <text evidence="3">The sequence shown here is derived from an EMBL/GenBank/DDBJ whole genome shotgun (WGS) entry which is preliminary data.</text>
</comment>
<dbReference type="Gene3D" id="3.20.20.450">
    <property type="entry name" value="EAL domain"/>
    <property type="match status" value="1"/>
</dbReference>
<dbReference type="SMART" id="SM00052">
    <property type="entry name" value="EAL"/>
    <property type="match status" value="1"/>
</dbReference>
<dbReference type="AlphaFoldDB" id="A0A510X3R9"/>
<feature type="transmembrane region" description="Helical" evidence="1">
    <location>
        <begin position="346"/>
        <end position="366"/>
    </location>
</feature>
<proteinExistence type="predicted"/>
<dbReference type="GO" id="GO:0071111">
    <property type="term" value="F:cyclic-guanylate-specific phosphodiesterase activity"/>
    <property type="evidence" value="ECO:0007669"/>
    <property type="project" value="InterPro"/>
</dbReference>
<sequence length="800" mass="87777">MTSRYRRTLTLLACVAVLLAGWGGVGEARGAGAPAPEPLQVLASYHRGNPWNDELVRRLGEASERLGVPLEVDYLDARRLAEAQAFQLQLSRLAGRRAVTPGDRLLLLDDAALRFYLGHAEAMGEPQRVLALGINEPALRRRAEERGVRLVAYRPVAEDSLRFLVELFGPSLPLLVLGDDTEVGSALTRDFLENLAAVDGATAVEVLWQWDPARVRAALARAPAGTRVYLVEGQTTGAGDLSREARNWLPALEAAGVPVFCHLPYQVDLGCAGGAILDTRRLTQLAVESLVGNAFERLPGMLEVEAARRQLHASFYPRLSVANRERVDAWLAVEETLGSLDTQRRWTLVGWAAVGLLGVGLTLLAASRWRMRRRLLVDATTGLPSRQALENAFINDAPEQDGWLFTLFCPGLRGFRQRLGSEAALGVYREQLRLLRRLLPSGWRLYAGSEFTLLGRIPAGHAARAESDFDALLARFEAAREEGGGPRLAWYASLLPLAGHRAGLAQCWAALDDGLLRLERQGWRQPVIRVSPMPRGVATRFRRLADDLETLIEAPESQWRLVIQPRVCPADGRLLGGEVLLRWDHPSLGEISPGEFLPIVEVLGLTARLDAWVMARSLAWFAAPRPGAVLPILAINVNLASLEGPGFITALDEQLRRHGLDPRRLELEITEHADFSDPERVARTLAALERLGVRLALDDFGTGCTAFQLLQRLPLSTVKLDRDLLYAAGREPRAREAYVALVRFCEQLGLDTVAEGVENGAQAEWLSEVGVTEVQGFFYARPMALDSLLAGYAPSSSMAP</sequence>
<dbReference type="CDD" id="cd01948">
    <property type="entry name" value="EAL"/>
    <property type="match status" value="1"/>
</dbReference>
<dbReference type="PROSITE" id="PS50883">
    <property type="entry name" value="EAL"/>
    <property type="match status" value="1"/>
</dbReference>
<dbReference type="Pfam" id="PF00563">
    <property type="entry name" value="EAL"/>
    <property type="match status" value="1"/>
</dbReference>
<accession>A0A510X3R9</accession>